<dbReference type="SMART" id="SM00903">
    <property type="entry name" value="Flavin_Reduct"/>
    <property type="match status" value="1"/>
</dbReference>
<dbReference type="PANTHER" id="PTHR30466">
    <property type="entry name" value="FLAVIN REDUCTASE"/>
    <property type="match status" value="1"/>
</dbReference>
<feature type="domain" description="Flavin reductase like" evidence="3">
    <location>
        <begin position="18"/>
        <end position="161"/>
    </location>
</feature>
<accession>A0ABV8DRL7</accession>
<evidence type="ECO:0000256" key="2">
    <source>
        <dbReference type="ARBA" id="ARBA00023002"/>
    </source>
</evidence>
<dbReference type="InterPro" id="IPR012349">
    <property type="entry name" value="Split_barrel_FMN-bd"/>
</dbReference>
<evidence type="ECO:0000256" key="1">
    <source>
        <dbReference type="ARBA" id="ARBA00008898"/>
    </source>
</evidence>
<reference evidence="5" key="1">
    <citation type="journal article" date="2019" name="Int. J. Syst. Evol. Microbiol.">
        <title>The Global Catalogue of Microorganisms (GCM) 10K type strain sequencing project: providing services to taxonomists for standard genome sequencing and annotation.</title>
        <authorList>
            <consortium name="The Broad Institute Genomics Platform"/>
            <consortium name="The Broad Institute Genome Sequencing Center for Infectious Disease"/>
            <person name="Wu L."/>
            <person name="Ma J."/>
        </authorList>
    </citation>
    <scope>NUCLEOTIDE SEQUENCE [LARGE SCALE GENOMIC DNA]</scope>
    <source>
        <strain evidence="5">CGMCC 4.7330</strain>
    </source>
</reference>
<keyword evidence="5" id="KW-1185">Reference proteome</keyword>
<sequence length="167" mass="17464">MQQQFRAPADADGLRRAFGAFPSGVVAVCAEIDGAPVGLAVSSFVPVSLDPPLVSFCVQLGSATWPVLRSSGKLGLSLLGTEQRAAARSLGTRAGDRFQGVTVHRGEAGAVFVDGSAAWIEGTLETVVPAGDHEVALVRIERIATEDGAEPLIFHGSRFRQLLTEPV</sequence>
<dbReference type="InterPro" id="IPR050268">
    <property type="entry name" value="NADH-dep_flavin_reductase"/>
</dbReference>
<dbReference type="InterPro" id="IPR002563">
    <property type="entry name" value="Flavin_Rdtase-like_dom"/>
</dbReference>
<name>A0ABV8DRL7_9NOCA</name>
<proteinExistence type="inferred from homology"/>
<comment type="similarity">
    <text evidence="1">Belongs to the non-flavoprotein flavin reductase family.</text>
</comment>
<dbReference type="GO" id="GO:0016491">
    <property type="term" value="F:oxidoreductase activity"/>
    <property type="evidence" value="ECO:0007669"/>
    <property type="project" value="UniProtKB-KW"/>
</dbReference>
<organism evidence="4 5">
    <name type="scientific">Nocardia jiangsuensis</name>
    <dbReference type="NCBI Taxonomy" id="1691563"/>
    <lineage>
        <taxon>Bacteria</taxon>
        <taxon>Bacillati</taxon>
        <taxon>Actinomycetota</taxon>
        <taxon>Actinomycetes</taxon>
        <taxon>Mycobacteriales</taxon>
        <taxon>Nocardiaceae</taxon>
        <taxon>Nocardia</taxon>
    </lineage>
</organism>
<dbReference type="RefSeq" id="WP_378612509.1">
    <property type="nucleotide sequence ID" value="NZ_JBHSAX010000013.1"/>
</dbReference>
<dbReference type="Proteomes" id="UP001595696">
    <property type="component" value="Unassembled WGS sequence"/>
</dbReference>
<dbReference type="EC" id="1.-.-.-" evidence="4"/>
<keyword evidence="2 4" id="KW-0560">Oxidoreductase</keyword>
<evidence type="ECO:0000259" key="3">
    <source>
        <dbReference type="SMART" id="SM00903"/>
    </source>
</evidence>
<dbReference type="EMBL" id="JBHSAX010000013">
    <property type="protein sequence ID" value="MFC3962746.1"/>
    <property type="molecule type" value="Genomic_DNA"/>
</dbReference>
<comment type="caution">
    <text evidence="4">The sequence shown here is derived from an EMBL/GenBank/DDBJ whole genome shotgun (WGS) entry which is preliminary data.</text>
</comment>
<protein>
    <submittedName>
        <fullName evidence="4">Flavin reductase family protein</fullName>
        <ecNumber evidence="4">1.-.-.-</ecNumber>
    </submittedName>
</protein>
<evidence type="ECO:0000313" key="5">
    <source>
        <dbReference type="Proteomes" id="UP001595696"/>
    </source>
</evidence>
<dbReference type="SUPFAM" id="SSF50475">
    <property type="entry name" value="FMN-binding split barrel"/>
    <property type="match status" value="1"/>
</dbReference>
<dbReference type="Gene3D" id="2.30.110.10">
    <property type="entry name" value="Electron Transport, Fmn-binding Protein, Chain A"/>
    <property type="match status" value="1"/>
</dbReference>
<gene>
    <name evidence="4" type="ORF">ACFO0B_12195</name>
</gene>
<dbReference type="Pfam" id="PF01613">
    <property type="entry name" value="Flavin_Reduct"/>
    <property type="match status" value="1"/>
</dbReference>
<dbReference type="PANTHER" id="PTHR30466:SF11">
    <property type="entry name" value="FLAVIN-DEPENDENT MONOOXYGENASE, REDUCTASE SUBUNIT HSAB"/>
    <property type="match status" value="1"/>
</dbReference>
<evidence type="ECO:0000313" key="4">
    <source>
        <dbReference type="EMBL" id="MFC3962746.1"/>
    </source>
</evidence>